<gene>
    <name evidence="1" type="ORF">HYDPIDRAFT_171076</name>
</gene>
<reference evidence="1 2" key="1">
    <citation type="submission" date="2014-04" db="EMBL/GenBank/DDBJ databases">
        <title>Evolutionary Origins and Diversification of the Mycorrhizal Mutualists.</title>
        <authorList>
            <consortium name="DOE Joint Genome Institute"/>
            <consortium name="Mycorrhizal Genomics Consortium"/>
            <person name="Kohler A."/>
            <person name="Kuo A."/>
            <person name="Nagy L.G."/>
            <person name="Floudas D."/>
            <person name="Copeland A."/>
            <person name="Barry K.W."/>
            <person name="Cichocki N."/>
            <person name="Veneault-Fourrey C."/>
            <person name="LaButti K."/>
            <person name="Lindquist E.A."/>
            <person name="Lipzen A."/>
            <person name="Lundell T."/>
            <person name="Morin E."/>
            <person name="Murat C."/>
            <person name="Riley R."/>
            <person name="Ohm R."/>
            <person name="Sun H."/>
            <person name="Tunlid A."/>
            <person name="Henrissat B."/>
            <person name="Grigoriev I.V."/>
            <person name="Hibbett D.S."/>
            <person name="Martin F."/>
        </authorList>
    </citation>
    <scope>NUCLEOTIDE SEQUENCE [LARGE SCALE GENOMIC DNA]</scope>
    <source>
        <strain evidence="1 2">MD-312</strain>
    </source>
</reference>
<protein>
    <submittedName>
        <fullName evidence="1">Uncharacterized protein</fullName>
    </submittedName>
</protein>
<dbReference type="HOGENOM" id="CLU_1482176_0_0_1"/>
<dbReference type="Proteomes" id="UP000053820">
    <property type="component" value="Unassembled WGS sequence"/>
</dbReference>
<evidence type="ECO:0000313" key="1">
    <source>
        <dbReference type="EMBL" id="KIJ58864.1"/>
    </source>
</evidence>
<dbReference type="EMBL" id="KN839907">
    <property type="protein sequence ID" value="KIJ58864.1"/>
    <property type="molecule type" value="Genomic_DNA"/>
</dbReference>
<sequence length="182" mass="20586">MQLSFYPPKWKDFLEECKIETYTYAAIHDPWPCRKLALLGFITDAIIMTITNHNTQIGNLRPKEFGRHVLNGALSLGLTTDQVGPHVQRDSMFWDVEGNSNMDNNLDVVASDDEFGTKGWGAIQYWTILDSPISMDRLWNYDSTMTALHTWDLTMNTMALSGAVQCCIGTLTLLMVAEVLMM</sequence>
<proteinExistence type="predicted"/>
<evidence type="ECO:0000313" key="2">
    <source>
        <dbReference type="Proteomes" id="UP000053820"/>
    </source>
</evidence>
<dbReference type="AlphaFoldDB" id="A0A0C9V0T3"/>
<organism evidence="1 2">
    <name type="scientific">Hydnomerulius pinastri MD-312</name>
    <dbReference type="NCBI Taxonomy" id="994086"/>
    <lineage>
        <taxon>Eukaryota</taxon>
        <taxon>Fungi</taxon>
        <taxon>Dikarya</taxon>
        <taxon>Basidiomycota</taxon>
        <taxon>Agaricomycotina</taxon>
        <taxon>Agaricomycetes</taxon>
        <taxon>Agaricomycetidae</taxon>
        <taxon>Boletales</taxon>
        <taxon>Boletales incertae sedis</taxon>
        <taxon>Leucogyrophana</taxon>
    </lineage>
</organism>
<keyword evidence="2" id="KW-1185">Reference proteome</keyword>
<accession>A0A0C9V0T3</accession>
<name>A0A0C9V0T3_9AGAM</name>